<feature type="transmembrane region" description="Helical" evidence="1">
    <location>
        <begin position="6"/>
        <end position="26"/>
    </location>
</feature>
<proteinExistence type="predicted"/>
<keyword evidence="1" id="KW-1133">Transmembrane helix</keyword>
<dbReference type="Proteomes" id="UP001576784">
    <property type="component" value="Unassembled WGS sequence"/>
</dbReference>
<protein>
    <submittedName>
        <fullName evidence="2">Uncharacterized protein</fullName>
    </submittedName>
</protein>
<name>A0ABV4Y2Q4_9CYAN</name>
<keyword evidence="3" id="KW-1185">Reference proteome</keyword>
<sequence>MGGVISAIALPYFLFVCGVRSIFFLNRKERKEREGKRVRSHFPSFCLFVVCDRSFFEPRRHDSAAKRDSVLGHEEKRKAMIYTVSLLRMLFGIISSAIENLSLDNSNLKYNDISSSNYLHIHPAENGSLGIFFVVAL</sequence>
<keyword evidence="1" id="KW-0472">Membrane</keyword>
<evidence type="ECO:0000313" key="2">
    <source>
        <dbReference type="EMBL" id="MFB2898191.1"/>
    </source>
</evidence>
<accession>A0ABV4Y2Q4</accession>
<comment type="caution">
    <text evidence="2">The sequence shown here is derived from an EMBL/GenBank/DDBJ whole genome shotgun (WGS) entry which is preliminary data.</text>
</comment>
<organism evidence="2 3">
    <name type="scientific">Floridaenema flaviceps BLCC-F50</name>
    <dbReference type="NCBI Taxonomy" id="3153642"/>
    <lineage>
        <taxon>Bacteria</taxon>
        <taxon>Bacillati</taxon>
        <taxon>Cyanobacteriota</taxon>
        <taxon>Cyanophyceae</taxon>
        <taxon>Oscillatoriophycideae</taxon>
        <taxon>Aerosakkonematales</taxon>
        <taxon>Aerosakkonemataceae</taxon>
        <taxon>Floridanema</taxon>
        <taxon>Floridanema flaviceps</taxon>
    </lineage>
</organism>
<dbReference type="EMBL" id="JBHFNR010000279">
    <property type="protein sequence ID" value="MFB2898191.1"/>
    <property type="molecule type" value="Genomic_DNA"/>
</dbReference>
<evidence type="ECO:0000313" key="3">
    <source>
        <dbReference type="Proteomes" id="UP001576784"/>
    </source>
</evidence>
<evidence type="ECO:0000256" key="1">
    <source>
        <dbReference type="SAM" id="Phobius"/>
    </source>
</evidence>
<keyword evidence="1" id="KW-0812">Transmembrane</keyword>
<dbReference type="RefSeq" id="WP_413267791.1">
    <property type="nucleotide sequence ID" value="NZ_JBHFNR010000279.1"/>
</dbReference>
<gene>
    <name evidence="2" type="ORF">ACE1CI_35185</name>
</gene>
<reference evidence="2 3" key="1">
    <citation type="submission" date="2024-09" db="EMBL/GenBank/DDBJ databases">
        <title>Floridaenema gen nov. (Aerosakkonemataceae, Aerosakkonematales ord. nov., Cyanobacteria) from benthic tropical and subtropical fresh waters, with the description of four new species.</title>
        <authorList>
            <person name="Moretto J.A."/>
            <person name="Berthold D.E."/>
            <person name="Lefler F.W."/>
            <person name="Huang I.-S."/>
            <person name="Laughinghouse H. IV."/>
        </authorList>
    </citation>
    <scope>NUCLEOTIDE SEQUENCE [LARGE SCALE GENOMIC DNA]</scope>
    <source>
        <strain evidence="2 3">BLCC-F50</strain>
    </source>
</reference>